<dbReference type="InterPro" id="IPR032710">
    <property type="entry name" value="NTF2-like_dom_sf"/>
</dbReference>
<dbReference type="Gene3D" id="3.10.450.50">
    <property type="match status" value="1"/>
</dbReference>
<feature type="domain" description="DUF4440" evidence="1">
    <location>
        <begin position="26"/>
        <end position="132"/>
    </location>
</feature>
<proteinExistence type="predicted"/>
<dbReference type="RefSeq" id="WP_157583185.1">
    <property type="nucleotide sequence ID" value="NZ_WPIN01000001.1"/>
</dbReference>
<keyword evidence="3" id="KW-1185">Reference proteome</keyword>
<dbReference type="EMBL" id="WPIN01000001">
    <property type="protein sequence ID" value="MVM29107.1"/>
    <property type="molecule type" value="Genomic_DNA"/>
</dbReference>
<dbReference type="AlphaFoldDB" id="A0A7K1S5K9"/>
<protein>
    <submittedName>
        <fullName evidence="2">DUF4440 domain-containing protein</fullName>
    </submittedName>
</protein>
<name>A0A7K1S5K9_9BACT</name>
<gene>
    <name evidence="2" type="ORF">GO755_03615</name>
</gene>
<evidence type="ECO:0000259" key="1">
    <source>
        <dbReference type="Pfam" id="PF14534"/>
    </source>
</evidence>
<evidence type="ECO:0000313" key="2">
    <source>
        <dbReference type="EMBL" id="MVM29107.1"/>
    </source>
</evidence>
<comment type="caution">
    <text evidence="2">The sequence shown here is derived from an EMBL/GenBank/DDBJ whole genome shotgun (WGS) entry which is preliminary data.</text>
</comment>
<dbReference type="InterPro" id="IPR027843">
    <property type="entry name" value="DUF4440"/>
</dbReference>
<dbReference type="Proteomes" id="UP000436006">
    <property type="component" value="Unassembled WGS sequence"/>
</dbReference>
<reference evidence="2 3" key="1">
    <citation type="submission" date="2019-12" db="EMBL/GenBank/DDBJ databases">
        <title>Spirosoma sp. HMF4905 genome sequencing and assembly.</title>
        <authorList>
            <person name="Kang H."/>
            <person name="Cha I."/>
            <person name="Kim H."/>
            <person name="Joh K."/>
        </authorList>
    </citation>
    <scope>NUCLEOTIDE SEQUENCE [LARGE SCALE GENOMIC DNA]</scope>
    <source>
        <strain evidence="2 3">HMF4905</strain>
    </source>
</reference>
<accession>A0A7K1S5K9</accession>
<evidence type="ECO:0000313" key="3">
    <source>
        <dbReference type="Proteomes" id="UP000436006"/>
    </source>
</evidence>
<dbReference type="SUPFAM" id="SSF54427">
    <property type="entry name" value="NTF2-like"/>
    <property type="match status" value="1"/>
</dbReference>
<dbReference type="Pfam" id="PF14534">
    <property type="entry name" value="DUF4440"/>
    <property type="match status" value="1"/>
</dbReference>
<sequence>MKTLLTLVSMLFVSQSFGQSKTESEIVALSKKRAKWLVEGKLDSLKTLYDANSITVHNNGLIKTTAEHFEDIKNGRPIYKSIDIKESTVKDFGDTAILVGKGMFNIAMNGQDMNYNMVYTEVYLKRNNQWKLISRQAVQQN</sequence>
<organism evidence="2 3">
    <name type="scientific">Spirosoma arboris</name>
    <dbReference type="NCBI Taxonomy" id="2682092"/>
    <lineage>
        <taxon>Bacteria</taxon>
        <taxon>Pseudomonadati</taxon>
        <taxon>Bacteroidota</taxon>
        <taxon>Cytophagia</taxon>
        <taxon>Cytophagales</taxon>
        <taxon>Cytophagaceae</taxon>
        <taxon>Spirosoma</taxon>
    </lineage>
</organism>